<dbReference type="HOGENOM" id="CLU_3399529_0_0_1"/>
<sequence length="31" mass="3591">MDFKPGIATNHTNSEYAEQCLQEYMQVEPIC</sequence>
<evidence type="ECO:0000313" key="2">
    <source>
        <dbReference type="Proteomes" id="UP000029867"/>
    </source>
</evidence>
<reference evidence="2" key="1">
    <citation type="journal article" date="2014" name="Microb. Cell Fact.">
        <title>Exploiting Issatchenkia orientalis SD108 for succinic acid production.</title>
        <authorList>
            <person name="Xiao H."/>
            <person name="Shao Z."/>
            <person name="Jiang Y."/>
            <person name="Dole S."/>
            <person name="Zhao H."/>
        </authorList>
    </citation>
    <scope>NUCLEOTIDE SEQUENCE [LARGE SCALE GENOMIC DNA]</scope>
    <source>
        <strain evidence="2">SD108</strain>
    </source>
</reference>
<dbReference type="EMBL" id="JQFK01000806">
    <property type="protein sequence ID" value="KGK35268.1"/>
    <property type="molecule type" value="Genomic_DNA"/>
</dbReference>
<comment type="caution">
    <text evidence="1">The sequence shown here is derived from an EMBL/GenBank/DDBJ whole genome shotgun (WGS) entry which is preliminary data.</text>
</comment>
<gene>
    <name evidence="1" type="ORF">JL09_g5582</name>
</gene>
<protein>
    <submittedName>
        <fullName evidence="1">Uncharacterized protein</fullName>
    </submittedName>
</protein>
<evidence type="ECO:0000313" key="1">
    <source>
        <dbReference type="EMBL" id="KGK35268.1"/>
    </source>
</evidence>
<accession>A0A099NR51</accession>
<dbReference type="AlphaFoldDB" id="A0A099NR51"/>
<proteinExistence type="predicted"/>
<dbReference type="Proteomes" id="UP000029867">
    <property type="component" value="Unassembled WGS sequence"/>
</dbReference>
<name>A0A099NR51_PICKU</name>
<organism evidence="1 2">
    <name type="scientific">Pichia kudriavzevii</name>
    <name type="common">Yeast</name>
    <name type="synonym">Issatchenkia orientalis</name>
    <dbReference type="NCBI Taxonomy" id="4909"/>
    <lineage>
        <taxon>Eukaryota</taxon>
        <taxon>Fungi</taxon>
        <taxon>Dikarya</taxon>
        <taxon>Ascomycota</taxon>
        <taxon>Saccharomycotina</taxon>
        <taxon>Pichiomycetes</taxon>
        <taxon>Pichiales</taxon>
        <taxon>Pichiaceae</taxon>
        <taxon>Pichia</taxon>
    </lineage>
</organism>